<evidence type="ECO:0000256" key="5">
    <source>
        <dbReference type="ARBA" id="ARBA00022989"/>
    </source>
</evidence>
<keyword evidence="10" id="KW-1185">Reference proteome</keyword>
<proteinExistence type="predicted"/>
<sequence>MAMCRIVSKAGNAGLAYHQILQTTVLASSTQAVIILQHSRWPAPPDSKRTARTAHIILQGVAGIACLAALVDGAMRAGDRGADQFWKAPHVRANIVTMAMFILQAVFGISMVFSTRLFGGQRKAKHSYKYHRICGYATLTAMWTTGALGVHAVLQQEGAQALNSRYEWHAVPRGTWVAAGAMLALGVVFGIDVRKIGLHRSAQVKKGTFARAWP</sequence>
<dbReference type="OrthoDB" id="432881at2759"/>
<dbReference type="GO" id="GO:0016020">
    <property type="term" value="C:membrane"/>
    <property type="evidence" value="ECO:0007669"/>
    <property type="project" value="UniProtKB-SubCell"/>
</dbReference>
<comment type="caution">
    <text evidence="9">The sequence shown here is derived from an EMBL/GenBank/DDBJ whole genome shotgun (WGS) entry which is preliminary data.</text>
</comment>
<feature type="domain" description="Cytochrome b561" evidence="8">
    <location>
        <begin position="32"/>
        <end position="150"/>
    </location>
</feature>
<keyword evidence="5 7" id="KW-1133">Transmembrane helix</keyword>
<dbReference type="Pfam" id="PF03188">
    <property type="entry name" value="Cytochrom_B561"/>
    <property type="match status" value="1"/>
</dbReference>
<accession>A0A1Y1W1V6</accession>
<evidence type="ECO:0000313" key="9">
    <source>
        <dbReference type="EMBL" id="ORX67478.1"/>
    </source>
</evidence>
<evidence type="ECO:0000256" key="2">
    <source>
        <dbReference type="ARBA" id="ARBA00022448"/>
    </source>
</evidence>
<keyword evidence="2" id="KW-0813">Transport</keyword>
<dbReference type="InterPro" id="IPR006593">
    <property type="entry name" value="Cyt_b561/ferric_Rdtase_TM"/>
</dbReference>
<feature type="transmembrane region" description="Helical" evidence="7">
    <location>
        <begin position="95"/>
        <end position="113"/>
    </location>
</feature>
<name>A0A1Y1W1V6_9FUNG</name>
<feature type="transmembrane region" description="Helical" evidence="7">
    <location>
        <begin position="56"/>
        <end position="75"/>
    </location>
</feature>
<keyword evidence="4" id="KW-0249">Electron transport</keyword>
<dbReference type="RefSeq" id="XP_040741365.1">
    <property type="nucleotide sequence ID" value="XM_040890543.1"/>
</dbReference>
<evidence type="ECO:0000256" key="1">
    <source>
        <dbReference type="ARBA" id="ARBA00004370"/>
    </source>
</evidence>
<gene>
    <name evidence="9" type="ORF">DL89DRAFT_294645</name>
</gene>
<evidence type="ECO:0000313" key="10">
    <source>
        <dbReference type="Proteomes" id="UP000193922"/>
    </source>
</evidence>
<dbReference type="AlphaFoldDB" id="A0A1Y1W1V6"/>
<evidence type="ECO:0000256" key="4">
    <source>
        <dbReference type="ARBA" id="ARBA00022982"/>
    </source>
</evidence>
<dbReference type="GeneID" id="63807191"/>
<evidence type="ECO:0000256" key="7">
    <source>
        <dbReference type="SAM" id="Phobius"/>
    </source>
</evidence>
<comment type="subcellular location">
    <subcellularLocation>
        <location evidence="1">Membrane</location>
    </subcellularLocation>
</comment>
<evidence type="ECO:0000256" key="6">
    <source>
        <dbReference type="ARBA" id="ARBA00023136"/>
    </source>
</evidence>
<dbReference type="Gene3D" id="1.20.120.1770">
    <property type="match status" value="1"/>
</dbReference>
<dbReference type="EMBL" id="MCFD01000012">
    <property type="protein sequence ID" value="ORX67478.1"/>
    <property type="molecule type" value="Genomic_DNA"/>
</dbReference>
<keyword evidence="6 7" id="KW-0472">Membrane</keyword>
<protein>
    <recommendedName>
        <fullName evidence="8">Cytochrome b561 domain-containing protein</fullName>
    </recommendedName>
</protein>
<keyword evidence="3 7" id="KW-0812">Transmembrane</keyword>
<evidence type="ECO:0000259" key="8">
    <source>
        <dbReference type="Pfam" id="PF03188"/>
    </source>
</evidence>
<reference evidence="9 10" key="1">
    <citation type="submission" date="2016-07" db="EMBL/GenBank/DDBJ databases">
        <title>Pervasive Adenine N6-methylation of Active Genes in Fungi.</title>
        <authorList>
            <consortium name="DOE Joint Genome Institute"/>
            <person name="Mondo S.J."/>
            <person name="Dannebaum R.O."/>
            <person name="Kuo R.C."/>
            <person name="Labutti K."/>
            <person name="Haridas S."/>
            <person name="Kuo A."/>
            <person name="Salamov A."/>
            <person name="Ahrendt S.R."/>
            <person name="Lipzen A."/>
            <person name="Sullivan W."/>
            <person name="Andreopoulos W.B."/>
            <person name="Clum A."/>
            <person name="Lindquist E."/>
            <person name="Daum C."/>
            <person name="Ramamoorthy G.K."/>
            <person name="Gryganskyi A."/>
            <person name="Culley D."/>
            <person name="Magnuson J.K."/>
            <person name="James T.Y."/>
            <person name="O'Malley M.A."/>
            <person name="Stajich J.E."/>
            <person name="Spatafora J.W."/>
            <person name="Visel A."/>
            <person name="Grigoriev I.V."/>
        </authorList>
    </citation>
    <scope>NUCLEOTIDE SEQUENCE [LARGE SCALE GENOMIC DNA]</scope>
    <source>
        <strain evidence="9 10">ATCC 12442</strain>
    </source>
</reference>
<feature type="transmembrane region" description="Helical" evidence="7">
    <location>
        <begin position="174"/>
        <end position="193"/>
    </location>
</feature>
<feature type="transmembrane region" description="Helical" evidence="7">
    <location>
        <begin position="133"/>
        <end position="154"/>
    </location>
</feature>
<dbReference type="Proteomes" id="UP000193922">
    <property type="component" value="Unassembled WGS sequence"/>
</dbReference>
<evidence type="ECO:0000256" key="3">
    <source>
        <dbReference type="ARBA" id="ARBA00022692"/>
    </source>
</evidence>
<organism evidence="9 10">
    <name type="scientific">Linderina pennispora</name>
    <dbReference type="NCBI Taxonomy" id="61395"/>
    <lineage>
        <taxon>Eukaryota</taxon>
        <taxon>Fungi</taxon>
        <taxon>Fungi incertae sedis</taxon>
        <taxon>Zoopagomycota</taxon>
        <taxon>Kickxellomycotina</taxon>
        <taxon>Kickxellomycetes</taxon>
        <taxon>Kickxellales</taxon>
        <taxon>Kickxellaceae</taxon>
        <taxon>Linderina</taxon>
    </lineage>
</organism>